<accession>A0A9Q1KG87</accession>
<evidence type="ECO:0000256" key="1">
    <source>
        <dbReference type="SAM" id="MobiDB-lite"/>
    </source>
</evidence>
<reference evidence="3" key="1">
    <citation type="submission" date="2022-04" db="EMBL/GenBank/DDBJ databases">
        <title>Carnegiea gigantea Genome sequencing and assembly v2.</title>
        <authorList>
            <person name="Copetti D."/>
            <person name="Sanderson M.J."/>
            <person name="Burquez A."/>
            <person name="Wojciechowski M.F."/>
        </authorList>
    </citation>
    <scope>NUCLEOTIDE SEQUENCE</scope>
    <source>
        <strain evidence="3">SGP5-SGP5p</strain>
        <tissue evidence="3">Aerial part</tissue>
    </source>
</reference>
<dbReference type="EMBL" id="JAKOGI010000142">
    <property type="protein sequence ID" value="KAJ8442390.1"/>
    <property type="molecule type" value="Genomic_DNA"/>
</dbReference>
<dbReference type="Pfam" id="PF13086">
    <property type="entry name" value="AAA_11"/>
    <property type="match status" value="2"/>
</dbReference>
<feature type="domain" description="DNA2/NAM7 helicase helicase" evidence="2">
    <location>
        <begin position="234"/>
        <end position="290"/>
    </location>
</feature>
<dbReference type="InterPro" id="IPR045055">
    <property type="entry name" value="DNA2/NAM7-like"/>
</dbReference>
<dbReference type="GO" id="GO:0004386">
    <property type="term" value="F:helicase activity"/>
    <property type="evidence" value="ECO:0007669"/>
    <property type="project" value="InterPro"/>
</dbReference>
<feature type="region of interest" description="Disordered" evidence="1">
    <location>
        <begin position="1"/>
        <end position="20"/>
    </location>
</feature>
<evidence type="ECO:0000313" key="4">
    <source>
        <dbReference type="Proteomes" id="UP001153076"/>
    </source>
</evidence>
<dbReference type="SUPFAM" id="SSF52540">
    <property type="entry name" value="P-loop containing nucleoside triphosphate hydrolases"/>
    <property type="match status" value="1"/>
</dbReference>
<dbReference type="Gene3D" id="3.40.50.300">
    <property type="entry name" value="P-loop containing nucleotide triphosphate hydrolases"/>
    <property type="match status" value="1"/>
</dbReference>
<organism evidence="3 4">
    <name type="scientific">Carnegiea gigantea</name>
    <dbReference type="NCBI Taxonomy" id="171969"/>
    <lineage>
        <taxon>Eukaryota</taxon>
        <taxon>Viridiplantae</taxon>
        <taxon>Streptophyta</taxon>
        <taxon>Embryophyta</taxon>
        <taxon>Tracheophyta</taxon>
        <taxon>Spermatophyta</taxon>
        <taxon>Magnoliopsida</taxon>
        <taxon>eudicotyledons</taxon>
        <taxon>Gunneridae</taxon>
        <taxon>Pentapetalae</taxon>
        <taxon>Caryophyllales</taxon>
        <taxon>Cactineae</taxon>
        <taxon>Cactaceae</taxon>
        <taxon>Cactoideae</taxon>
        <taxon>Echinocereeae</taxon>
        <taxon>Carnegiea</taxon>
    </lineage>
</organism>
<dbReference type="AlphaFoldDB" id="A0A9Q1KG87"/>
<dbReference type="Proteomes" id="UP001153076">
    <property type="component" value="Unassembled WGS sequence"/>
</dbReference>
<sequence>MICRSGSVKGGWEGEASLGGCRSTASVDVDVGSDFFSHCLHLKSAAAIEADHDACIVEGMAQSPATEGPPGTGKTQTILGLLNAILHSVPARMNMKDQLRDMKRGPELPMEEKSRLWRLASPWLTNSNPRDEIMPVDGDDGFFPITGNELKPEVVNSSRKYRVRVLVCAPSNSALDEIVLRVLNTGVRDENDRAYNPKVVRIGLKAHHSVRAVSMDYLVEQKLAGLEGHLSSDKQKQGTAGNDRDSIRASILDEAVIVFSTLSFSGSTIFSKLNRNFDIVIIDEAAQAVSILP</sequence>
<gene>
    <name evidence="3" type="ORF">Cgig2_018646</name>
</gene>
<dbReference type="OrthoDB" id="6513042at2759"/>
<evidence type="ECO:0000313" key="3">
    <source>
        <dbReference type="EMBL" id="KAJ8442390.1"/>
    </source>
</evidence>
<name>A0A9Q1KG87_9CARY</name>
<proteinExistence type="predicted"/>
<feature type="domain" description="DNA2/NAM7 helicase helicase" evidence="2">
    <location>
        <begin position="67"/>
        <end position="225"/>
    </location>
</feature>
<dbReference type="PANTHER" id="PTHR10887">
    <property type="entry name" value="DNA2/NAM7 HELICASE FAMILY"/>
    <property type="match status" value="1"/>
</dbReference>
<keyword evidence="4" id="KW-1185">Reference proteome</keyword>
<dbReference type="InterPro" id="IPR027417">
    <property type="entry name" value="P-loop_NTPase"/>
</dbReference>
<comment type="caution">
    <text evidence="3">The sequence shown here is derived from an EMBL/GenBank/DDBJ whole genome shotgun (WGS) entry which is preliminary data.</text>
</comment>
<dbReference type="InterPro" id="IPR041677">
    <property type="entry name" value="DNA2/NAM7_AAA_11"/>
</dbReference>
<evidence type="ECO:0000259" key="2">
    <source>
        <dbReference type="Pfam" id="PF13086"/>
    </source>
</evidence>
<protein>
    <recommendedName>
        <fullName evidence="2">DNA2/NAM7 helicase helicase domain-containing protein</fullName>
    </recommendedName>
</protein>
<dbReference type="PANTHER" id="PTHR10887:SF538">
    <property type="entry name" value="HELICASE MAGATAMA 3-RELATED"/>
    <property type="match status" value="1"/>
</dbReference>